<dbReference type="EMBL" id="CDGG01000001">
    <property type="protein sequence ID" value="CEI81346.1"/>
    <property type="molecule type" value="Genomic_DNA"/>
</dbReference>
<keyword evidence="1" id="KW-0812">Transmembrane</keyword>
<keyword evidence="3" id="KW-1185">Reference proteome</keyword>
<sequence length="167" mass="19413">MREPKSRLNKLFDIILLLAIVVTVIMWIFNLSFSLPTTFDKVVEDNAGTTVNDIEKIEIEMTGKIPEDFNNLSDYIPPEDERRFVMEGSEQISKYINSDYRIYQINSVDRVKDDKENEYLIEVELRNGDSLSYTVGKGYVIDNEGVPYEVLDDKNALYRNVISLFEH</sequence>
<organism evidence="2 3">
    <name type="scientific">Oceanobacillus oncorhynchi</name>
    <dbReference type="NCBI Taxonomy" id="545501"/>
    <lineage>
        <taxon>Bacteria</taxon>
        <taxon>Bacillati</taxon>
        <taxon>Bacillota</taxon>
        <taxon>Bacilli</taxon>
        <taxon>Bacillales</taxon>
        <taxon>Bacillaceae</taxon>
        <taxon>Oceanobacillus</taxon>
    </lineage>
</organism>
<keyword evidence="1" id="KW-0472">Membrane</keyword>
<gene>
    <name evidence="2" type="ORF">BN997_01165</name>
</gene>
<evidence type="ECO:0000313" key="2">
    <source>
        <dbReference type="EMBL" id="CEI81346.1"/>
    </source>
</evidence>
<dbReference type="STRING" id="545501.BN997_01165"/>
<keyword evidence="1" id="KW-1133">Transmembrane helix</keyword>
<protein>
    <submittedName>
        <fullName evidence="2">Uncharacterized protein</fullName>
    </submittedName>
</protein>
<proteinExistence type="predicted"/>
<dbReference type="OrthoDB" id="9833418at2"/>
<name>A0A0A1MQQ6_9BACI</name>
<feature type="transmembrane region" description="Helical" evidence="1">
    <location>
        <begin position="12"/>
        <end position="33"/>
    </location>
</feature>
<evidence type="ECO:0000256" key="1">
    <source>
        <dbReference type="SAM" id="Phobius"/>
    </source>
</evidence>
<dbReference type="Proteomes" id="UP000040453">
    <property type="component" value="Unassembled WGS sequence"/>
</dbReference>
<dbReference type="AlphaFoldDB" id="A0A0A1MQQ6"/>
<reference evidence="2 3" key="1">
    <citation type="submission" date="2014-11" db="EMBL/GenBank/DDBJ databases">
        <authorList>
            <person name="Urmite Genomes Urmite Genomes"/>
        </authorList>
    </citation>
    <scope>NUCLEOTIDE SEQUENCE [LARGE SCALE GENOMIC DNA]</scope>
    <source>
        <strain evidence="2 3">Oc5</strain>
    </source>
</reference>
<accession>A0A0A1MQQ6</accession>
<evidence type="ECO:0000313" key="3">
    <source>
        <dbReference type="Proteomes" id="UP000040453"/>
    </source>
</evidence>
<dbReference type="RefSeq" id="WP_042530419.1">
    <property type="nucleotide sequence ID" value="NZ_CAXOIH010000010.1"/>
</dbReference>